<dbReference type="PANTHER" id="PTHR10434:SF11">
    <property type="entry name" value="1-ACYL-SN-GLYCEROL-3-PHOSPHATE ACYLTRANSFERASE"/>
    <property type="match status" value="1"/>
</dbReference>
<dbReference type="InterPro" id="IPR002123">
    <property type="entry name" value="Plipid/glycerol_acylTrfase"/>
</dbReference>
<evidence type="ECO:0000313" key="6">
    <source>
        <dbReference type="Proteomes" id="UP000199497"/>
    </source>
</evidence>
<dbReference type="GO" id="GO:0005886">
    <property type="term" value="C:plasma membrane"/>
    <property type="evidence" value="ECO:0007669"/>
    <property type="project" value="TreeGrafter"/>
</dbReference>
<evidence type="ECO:0000256" key="1">
    <source>
        <dbReference type="ARBA" id="ARBA00022679"/>
    </source>
</evidence>
<organism evidence="5 6">
    <name type="scientific">Actinopolyspora xinjiangensis</name>
    <dbReference type="NCBI Taxonomy" id="405564"/>
    <lineage>
        <taxon>Bacteria</taxon>
        <taxon>Bacillati</taxon>
        <taxon>Actinomycetota</taxon>
        <taxon>Actinomycetes</taxon>
        <taxon>Actinopolysporales</taxon>
        <taxon>Actinopolysporaceae</taxon>
        <taxon>Actinopolyspora</taxon>
    </lineage>
</organism>
<evidence type="ECO:0000313" key="5">
    <source>
        <dbReference type="EMBL" id="SDP93710.1"/>
    </source>
</evidence>
<dbReference type="EMBL" id="FNJR01000015">
    <property type="protein sequence ID" value="SDP93710.1"/>
    <property type="molecule type" value="Genomic_DNA"/>
</dbReference>
<evidence type="ECO:0000259" key="4">
    <source>
        <dbReference type="SMART" id="SM00563"/>
    </source>
</evidence>
<sequence>MLRMSYRIRVRHGGRFPAAGPVVLVANHSSLADGPVLFGTLPRGAVFLIKRELFHGPLGWALGKLGHLPVRRGAPDRQSLSAALRILRSGGVIGVFPEGTRAGSVDTAQHGAAWLARSTGAWLLPVVCRGTAREAGRAPRFRPRVDVLVGHPLRLPGGGGRAGLAAATERVRGELVDLLAELDGSTTGSDEPDDDVRGNEA</sequence>
<dbReference type="GO" id="GO:0006654">
    <property type="term" value="P:phosphatidic acid biosynthetic process"/>
    <property type="evidence" value="ECO:0007669"/>
    <property type="project" value="TreeGrafter"/>
</dbReference>
<proteinExistence type="predicted"/>
<feature type="domain" description="Phospholipid/glycerol acyltransferase" evidence="4">
    <location>
        <begin position="22"/>
        <end position="131"/>
    </location>
</feature>
<dbReference type="GO" id="GO:0003841">
    <property type="term" value="F:1-acylglycerol-3-phosphate O-acyltransferase activity"/>
    <property type="evidence" value="ECO:0007669"/>
    <property type="project" value="TreeGrafter"/>
</dbReference>
<evidence type="ECO:0000256" key="2">
    <source>
        <dbReference type="ARBA" id="ARBA00023315"/>
    </source>
</evidence>
<keyword evidence="6" id="KW-1185">Reference proteome</keyword>
<reference evidence="6" key="1">
    <citation type="submission" date="2016-10" db="EMBL/GenBank/DDBJ databases">
        <authorList>
            <person name="Varghese N."/>
            <person name="Submissions S."/>
        </authorList>
    </citation>
    <scope>NUCLEOTIDE SEQUENCE [LARGE SCALE GENOMIC DNA]</scope>
    <source>
        <strain evidence="6">DSM 46732</strain>
    </source>
</reference>
<dbReference type="SMART" id="SM00563">
    <property type="entry name" value="PlsC"/>
    <property type="match status" value="1"/>
</dbReference>
<dbReference type="Proteomes" id="UP000199497">
    <property type="component" value="Unassembled WGS sequence"/>
</dbReference>
<dbReference type="PANTHER" id="PTHR10434">
    <property type="entry name" value="1-ACYL-SN-GLYCEROL-3-PHOSPHATE ACYLTRANSFERASE"/>
    <property type="match status" value="1"/>
</dbReference>
<gene>
    <name evidence="5" type="ORF">SAMN04487905_11520</name>
</gene>
<dbReference type="Pfam" id="PF01553">
    <property type="entry name" value="Acyltransferase"/>
    <property type="match status" value="1"/>
</dbReference>
<keyword evidence="2 5" id="KW-0012">Acyltransferase</keyword>
<feature type="region of interest" description="Disordered" evidence="3">
    <location>
        <begin position="182"/>
        <end position="201"/>
    </location>
</feature>
<dbReference type="STRING" id="405564.SAMN04487905_11520"/>
<name>A0A1H0WSV0_9ACTN</name>
<evidence type="ECO:0000256" key="3">
    <source>
        <dbReference type="SAM" id="MobiDB-lite"/>
    </source>
</evidence>
<protein>
    <submittedName>
        <fullName evidence="5">1-acyl-sn-glycerol-3-phosphate acyltransferase</fullName>
    </submittedName>
</protein>
<dbReference type="SUPFAM" id="SSF69593">
    <property type="entry name" value="Glycerol-3-phosphate (1)-acyltransferase"/>
    <property type="match status" value="1"/>
</dbReference>
<keyword evidence="1 5" id="KW-0808">Transferase</keyword>
<dbReference type="AlphaFoldDB" id="A0A1H0WSV0"/>
<dbReference type="CDD" id="cd07989">
    <property type="entry name" value="LPLAT_AGPAT-like"/>
    <property type="match status" value="1"/>
</dbReference>
<accession>A0A1H0WSV0</accession>